<dbReference type="SUPFAM" id="SSF50156">
    <property type="entry name" value="PDZ domain-like"/>
    <property type="match status" value="1"/>
</dbReference>
<evidence type="ECO:0000256" key="3">
    <source>
        <dbReference type="ARBA" id="ARBA00022723"/>
    </source>
</evidence>
<dbReference type="PROSITE" id="PS51847">
    <property type="entry name" value="SMP"/>
    <property type="match status" value="1"/>
</dbReference>
<feature type="domain" description="SMP-LTD" evidence="12">
    <location>
        <begin position="122"/>
        <end position="314"/>
    </location>
</feature>
<proteinExistence type="predicted"/>
<dbReference type="GO" id="GO:1990456">
    <property type="term" value="P:mitochondrion-endoplasmic reticulum membrane tethering"/>
    <property type="evidence" value="ECO:0007669"/>
    <property type="project" value="InterPro"/>
</dbReference>
<dbReference type="GO" id="GO:0008289">
    <property type="term" value="F:lipid binding"/>
    <property type="evidence" value="ECO:0007669"/>
    <property type="project" value="UniProtKB-KW"/>
</dbReference>
<keyword evidence="9" id="KW-0812">Transmembrane</keyword>
<evidence type="ECO:0000259" key="12">
    <source>
        <dbReference type="PROSITE" id="PS51847"/>
    </source>
</evidence>
<dbReference type="CDD" id="cd00136">
    <property type="entry name" value="PDZ_canonical"/>
    <property type="match status" value="1"/>
</dbReference>
<feature type="region of interest" description="Disordered" evidence="8">
    <location>
        <begin position="697"/>
        <end position="719"/>
    </location>
</feature>
<accession>A0A8J2RAA8</accession>
<feature type="compositionally biased region" description="Basic and acidic residues" evidence="8">
    <location>
        <begin position="706"/>
        <end position="719"/>
    </location>
</feature>
<feature type="domain" description="PDZ" evidence="11">
    <location>
        <begin position="386"/>
        <end position="479"/>
    </location>
</feature>
<dbReference type="SMART" id="SM00109">
    <property type="entry name" value="C1"/>
    <property type="match status" value="1"/>
</dbReference>
<dbReference type="GO" id="GO:0005739">
    <property type="term" value="C:mitochondrion"/>
    <property type="evidence" value="ECO:0007669"/>
    <property type="project" value="GOC"/>
</dbReference>
<evidence type="ECO:0000256" key="6">
    <source>
        <dbReference type="ARBA" id="ARBA00023121"/>
    </source>
</evidence>
<dbReference type="GO" id="GO:0051560">
    <property type="term" value="P:mitochondrial calcium ion homeostasis"/>
    <property type="evidence" value="ECO:0007669"/>
    <property type="project" value="InterPro"/>
</dbReference>
<dbReference type="InterPro" id="IPR039275">
    <property type="entry name" value="PDZD8"/>
</dbReference>
<dbReference type="CDD" id="cd20825">
    <property type="entry name" value="C1_PDZD8"/>
    <property type="match status" value="1"/>
</dbReference>
<dbReference type="InterPro" id="IPR001478">
    <property type="entry name" value="PDZ"/>
</dbReference>
<dbReference type="InterPro" id="IPR031468">
    <property type="entry name" value="SMP_LBD"/>
</dbReference>
<evidence type="ECO:0000313" key="13">
    <source>
        <dbReference type="EMBL" id="CAH0098201.1"/>
    </source>
</evidence>
<protein>
    <recommendedName>
        <fullName evidence="15">PDZ domain-containing protein 8</fullName>
    </recommendedName>
</protein>
<dbReference type="GO" id="GO:0044233">
    <property type="term" value="C:mitochondria-associated endoplasmic reticulum membrane contact site"/>
    <property type="evidence" value="ECO:0007669"/>
    <property type="project" value="InterPro"/>
</dbReference>
<evidence type="ECO:0000256" key="2">
    <source>
        <dbReference type="ARBA" id="ARBA00022448"/>
    </source>
</evidence>
<comment type="caution">
    <text evidence="13">The sequence shown here is derived from an EMBL/GenBank/DDBJ whole genome shotgun (WGS) entry which is preliminary data.</text>
</comment>
<dbReference type="InterPro" id="IPR041489">
    <property type="entry name" value="PDZ_6"/>
</dbReference>
<evidence type="ECO:0000313" key="14">
    <source>
        <dbReference type="Proteomes" id="UP000789390"/>
    </source>
</evidence>
<feature type="domain" description="Phorbol-ester/DAG-type" evidence="10">
    <location>
        <begin position="732"/>
        <end position="784"/>
    </location>
</feature>
<dbReference type="AlphaFoldDB" id="A0A8J2RAA8"/>
<keyword evidence="6" id="KW-0446">Lipid-binding</keyword>
<dbReference type="SMART" id="SM00228">
    <property type="entry name" value="PDZ"/>
    <property type="match status" value="1"/>
</dbReference>
<comment type="subcellular location">
    <subcellularLocation>
        <location evidence="1">Membrane</location>
    </subcellularLocation>
</comment>
<dbReference type="InterPro" id="IPR036034">
    <property type="entry name" value="PDZ_sf"/>
</dbReference>
<dbReference type="Pfam" id="PF00130">
    <property type="entry name" value="C1_1"/>
    <property type="match status" value="1"/>
</dbReference>
<evidence type="ECO:0000256" key="8">
    <source>
        <dbReference type="SAM" id="MobiDB-lite"/>
    </source>
</evidence>
<gene>
    <name evidence="13" type="ORF">DGAL_LOCUS248</name>
</gene>
<keyword evidence="9" id="KW-1133">Transmembrane helix</keyword>
<dbReference type="Gene3D" id="2.30.42.10">
    <property type="match status" value="1"/>
</dbReference>
<dbReference type="GO" id="GO:0006869">
    <property type="term" value="P:lipid transport"/>
    <property type="evidence" value="ECO:0007669"/>
    <property type="project" value="UniProtKB-KW"/>
</dbReference>
<keyword evidence="5" id="KW-0445">Lipid transport</keyword>
<evidence type="ECO:0000256" key="7">
    <source>
        <dbReference type="ARBA" id="ARBA00023136"/>
    </source>
</evidence>
<evidence type="ECO:0008006" key="15">
    <source>
        <dbReference type="Google" id="ProtNLM"/>
    </source>
</evidence>
<dbReference type="Pfam" id="PF17820">
    <property type="entry name" value="PDZ_6"/>
    <property type="match status" value="1"/>
</dbReference>
<evidence type="ECO:0000256" key="1">
    <source>
        <dbReference type="ARBA" id="ARBA00004370"/>
    </source>
</evidence>
<reference evidence="13" key="1">
    <citation type="submission" date="2021-11" db="EMBL/GenBank/DDBJ databases">
        <authorList>
            <person name="Schell T."/>
        </authorList>
    </citation>
    <scope>NUCLEOTIDE SEQUENCE</scope>
    <source>
        <strain evidence="13">M5</strain>
    </source>
</reference>
<dbReference type="PANTHER" id="PTHR21519">
    <property type="entry name" value="PDZ DOMAIN-CONTAINING PROTEIN 8"/>
    <property type="match status" value="1"/>
</dbReference>
<keyword evidence="14" id="KW-1185">Reference proteome</keyword>
<evidence type="ECO:0000259" key="11">
    <source>
        <dbReference type="PROSITE" id="PS50106"/>
    </source>
</evidence>
<dbReference type="EMBL" id="CAKKLH010000001">
    <property type="protein sequence ID" value="CAH0098201.1"/>
    <property type="molecule type" value="Genomic_DNA"/>
</dbReference>
<evidence type="ECO:0000256" key="5">
    <source>
        <dbReference type="ARBA" id="ARBA00023055"/>
    </source>
</evidence>
<dbReference type="Proteomes" id="UP000789390">
    <property type="component" value="Unassembled WGS sequence"/>
</dbReference>
<dbReference type="SUPFAM" id="SSF57889">
    <property type="entry name" value="Cysteine-rich domain"/>
    <property type="match status" value="1"/>
</dbReference>
<dbReference type="Pfam" id="PF26547">
    <property type="entry name" value="PDZD8_N"/>
    <property type="match status" value="1"/>
</dbReference>
<evidence type="ECO:0000259" key="10">
    <source>
        <dbReference type="PROSITE" id="PS50081"/>
    </source>
</evidence>
<feature type="transmembrane region" description="Helical" evidence="9">
    <location>
        <begin position="31"/>
        <end position="56"/>
    </location>
</feature>
<keyword evidence="3" id="KW-0479">Metal-binding</keyword>
<dbReference type="GO" id="GO:0046872">
    <property type="term" value="F:metal ion binding"/>
    <property type="evidence" value="ECO:0007669"/>
    <property type="project" value="UniProtKB-KW"/>
</dbReference>
<dbReference type="PROSITE" id="PS50081">
    <property type="entry name" value="ZF_DAG_PE_2"/>
    <property type="match status" value="1"/>
</dbReference>
<name>A0A8J2RAA8_9CRUS</name>
<keyword evidence="2" id="KW-0813">Transport</keyword>
<dbReference type="CDD" id="cd21674">
    <property type="entry name" value="SMP_PDZD8"/>
    <property type="match status" value="1"/>
</dbReference>
<dbReference type="InterPro" id="IPR058801">
    <property type="entry name" value="PDZD8_N"/>
</dbReference>
<evidence type="ECO:0000256" key="9">
    <source>
        <dbReference type="SAM" id="Phobius"/>
    </source>
</evidence>
<dbReference type="Gene3D" id="3.30.60.20">
    <property type="match status" value="1"/>
</dbReference>
<organism evidence="13 14">
    <name type="scientific">Daphnia galeata</name>
    <dbReference type="NCBI Taxonomy" id="27404"/>
    <lineage>
        <taxon>Eukaryota</taxon>
        <taxon>Metazoa</taxon>
        <taxon>Ecdysozoa</taxon>
        <taxon>Arthropoda</taxon>
        <taxon>Crustacea</taxon>
        <taxon>Branchiopoda</taxon>
        <taxon>Diplostraca</taxon>
        <taxon>Cladocera</taxon>
        <taxon>Anomopoda</taxon>
        <taxon>Daphniidae</taxon>
        <taxon>Daphnia</taxon>
    </lineage>
</organism>
<keyword evidence="4" id="KW-0862">Zinc</keyword>
<dbReference type="InterPro" id="IPR046349">
    <property type="entry name" value="C1-like_sf"/>
</dbReference>
<sequence>MWTDNVVNANLHYFIDREDRKEEDLRSLRSVAIMFLWLILTGLICFLLGIALTLAVGQQKILFWIMPLMDSDDKLLPQLNPENTTPLIQSEKPISVGLPELLTEKLTAEKIPTSGTDDPTQQDQTLLAVNLLLQFFFREAQNNGLVRRFLIHRINKEMQEGIAKGGATVNSIIKGLKIYDIEMGTKAPSISGFQVNSLVLDEEQKLIESVDVGIHLEYSGGFAIGIDVALAYGKAAFLAAKLCLLKGNLRLKFSRLPYSHFTVAFSPPPTLDMPISSRIQGQSYGVVTDLLASLITSWIHKQHTLPNSKMLTHPLFPDPDRTLLKPTPVPTSTPTRRGRLQVTVCDVSRLDPSLIQAEGLFCILALDSCPWIDFAPSETVGHVLLDIRMIRKRDRPLGFVFHGLPTRGTSDYSAIDEIIVDLVGNNPAGVVVVSTEPGSAADEAGFRAGDVILEVDGLPVNSIRQVLRAITTANAKYVIIRIDRFIPAIKSKVEEYEAKHLIKTEGEEQRSLYPLPDDLIGIHRETIGRMVGLEMKRTETHLMSKIIHLGDTMDFHVMPGQRFLNLSVWLTGVPGEEFGSTESSAASVSIKPPKFSFSRLFKMKKDLPTPPEESEIEEPLKEVRIGYVNVSLAEIAADCHLNTQGHHVSTYQLYPADPQASIGQKHHLKDQAGFDPRLCYGDIVLSFVFQPDEEIEKSQEISSSEETLHEEPEPSERHRSQVDVVIYELKRPHDWTLRRFGQLQNCDICQSKIWLGEGLYCPRCGLIIHKKCFKRIITENRKWCSVNQSIAKIDDYYISNVPIPVEGIKSDLEGNPFQVDEENEETNELELVLERLQARDHNESLVVRMAKDSGRKLWSHLDLEKRRNKISSMLSKIEDAVKTETIRRYELAAEWERANSNASTDSGIGNIKWIEVELAASEKKRQALVLLELYFSVGWQDVEDAQEQNE</sequence>
<dbReference type="OrthoDB" id="10004596at2759"/>
<keyword evidence="7 9" id="KW-0472">Membrane</keyword>
<dbReference type="PROSITE" id="PS50106">
    <property type="entry name" value="PDZ"/>
    <property type="match status" value="1"/>
</dbReference>
<dbReference type="PANTHER" id="PTHR21519:SF1">
    <property type="entry name" value="PDZ DOMAIN-CONTAINING PROTEIN 8"/>
    <property type="match status" value="1"/>
</dbReference>
<dbReference type="GO" id="GO:0016020">
    <property type="term" value="C:membrane"/>
    <property type="evidence" value="ECO:0007669"/>
    <property type="project" value="UniProtKB-SubCell"/>
</dbReference>
<dbReference type="InterPro" id="IPR002219">
    <property type="entry name" value="PKC_DAG/PE"/>
</dbReference>
<evidence type="ECO:0000256" key="4">
    <source>
        <dbReference type="ARBA" id="ARBA00022833"/>
    </source>
</evidence>